<keyword evidence="1" id="KW-0547">Nucleotide-binding</keyword>
<dbReference type="EMBL" id="JYNL01000023">
    <property type="protein sequence ID" value="KMO76773.1"/>
    <property type="molecule type" value="Genomic_DNA"/>
</dbReference>
<keyword evidence="5" id="KW-1185">Reference proteome</keyword>
<evidence type="ECO:0000256" key="1">
    <source>
        <dbReference type="ARBA" id="ARBA00022741"/>
    </source>
</evidence>
<dbReference type="GO" id="GO:0006355">
    <property type="term" value="P:regulation of DNA-templated transcription"/>
    <property type="evidence" value="ECO:0007669"/>
    <property type="project" value="InterPro"/>
</dbReference>
<reference evidence="4 5" key="1">
    <citation type="journal article" date="2015" name="Genome Biol. Evol.">
        <title>Characterization of Three Mycobacterium spp. with Potential Use in Bioremediation by Genome Sequencing and Comparative Genomics.</title>
        <authorList>
            <person name="Das S."/>
            <person name="Pettersson B.M."/>
            <person name="Behra P.R."/>
            <person name="Ramesh M."/>
            <person name="Dasgupta S."/>
            <person name="Bhattacharya A."/>
            <person name="Kirsebom L.A."/>
        </authorList>
    </citation>
    <scope>NUCLEOTIDE SEQUENCE [LARGE SCALE GENOMIC DNA]</scope>
    <source>
        <strain evidence="4 5">DSM 43826</strain>
    </source>
</reference>
<dbReference type="InterPro" id="IPR016032">
    <property type="entry name" value="Sig_transdc_resp-reg_C-effctor"/>
</dbReference>
<evidence type="ECO:0000313" key="5">
    <source>
        <dbReference type="Proteomes" id="UP000036513"/>
    </source>
</evidence>
<dbReference type="SMART" id="SM00421">
    <property type="entry name" value="HTH_LUXR"/>
    <property type="match status" value="1"/>
</dbReference>
<dbReference type="AlphaFoldDB" id="A0A0J6W4R3"/>
<evidence type="ECO:0000313" key="4">
    <source>
        <dbReference type="EMBL" id="KMO76773.1"/>
    </source>
</evidence>
<dbReference type="PANTHER" id="PTHR16305">
    <property type="entry name" value="TESTICULAR SOLUBLE ADENYLYL CYCLASE"/>
    <property type="match status" value="1"/>
</dbReference>
<dbReference type="PATRIC" id="fig|37916.4.peg.2845"/>
<dbReference type="PANTHER" id="PTHR16305:SF28">
    <property type="entry name" value="GUANYLATE CYCLASE DOMAIN-CONTAINING PROTEIN"/>
    <property type="match status" value="1"/>
</dbReference>
<dbReference type="GO" id="GO:0004016">
    <property type="term" value="F:adenylate cyclase activity"/>
    <property type="evidence" value="ECO:0007669"/>
    <property type="project" value="TreeGrafter"/>
</dbReference>
<gene>
    <name evidence="4" type="ORF">MCHLDSM_02922</name>
</gene>
<dbReference type="InterPro" id="IPR000792">
    <property type="entry name" value="Tscrpt_reg_LuxR_C"/>
</dbReference>
<dbReference type="Gene3D" id="1.10.10.10">
    <property type="entry name" value="Winged helix-like DNA-binding domain superfamily/Winged helix DNA-binding domain"/>
    <property type="match status" value="1"/>
</dbReference>
<protein>
    <submittedName>
        <fullName evidence="4">DNA-binding transcriptional regulator CsgD</fullName>
    </submittedName>
</protein>
<sequence length="876" mass="93059">MLRSYACQVRLTWPLTGRTQETRLIEAALLDPGSAGIVVSGAAGVGKSRIVRETLNAFAARGWLMRWVVGTSAARNLPFGALTPWTATSGDDSLELVHGVIEALTSSEAPVLVAVDDVPLLDDLSAVVVHQIIHRRLAKIVLTMRTGEPVSDATRELWKGGDFDWLDIAPLRPEDTERLVRLAVGGPVDGVAAQRLWTLTEGNPLYLRLIVEQEVADGRLAYDNGVWTWTGDPVVPPGLVELVEARTGGLPEAVSDVVDVLAVGEPLELRSLTRIAGAEAVEEADRRGLISCESADGCMHVRLAHPLYGEVRRRRAAQTTLRRLRGVVASELAATESRDDVHAVVRRAALSVDSDLEHDVNLLLDAARGAAWMLDLPLANRLAEAAIAAGGRVEASLIRAFVLSWAGKGAAAEAVLADVDTGALTAVEQARVTFLRAVNLFFTLADPDAANALVDRTTGAEPPERHCFDAFRCVAAAALGDPHAARALARSFDASLLPDHLERRLTAWAVTVACGEAGAAAEAVAVASAGYPIPVRAFIVISDAHINALLLAGDTAGAQEVAQMMRGRAMASRSTPFGQIADAVTGLAELGGGHLDQACTNLSTALHRVTAWNTATGFRYRYEILLTTALAMRGHTHDALVAQAAMEADRHPGWRYLDYTRAIAAGWVAGAQGAVSEAISMVRKAAEDAGARGQYAAEVMCLQTATQFGDASTADRLHELQTRVEGPRVGIAAHFADALGCSDGRELELISRQFEEIGDLIAATDAAAHAAICFRARSLRGSSLRCSLRADALAEACGGARTPALRRCTDHLPLTTREREIVMLLGTSASNRDIASRLKVSVRTVESHIYNAMAKTGAMSREELGALLPCGNGQLS</sequence>
<evidence type="ECO:0000259" key="3">
    <source>
        <dbReference type="PROSITE" id="PS50043"/>
    </source>
</evidence>
<evidence type="ECO:0000256" key="2">
    <source>
        <dbReference type="ARBA" id="ARBA00022840"/>
    </source>
</evidence>
<dbReference type="Pfam" id="PF00196">
    <property type="entry name" value="GerE"/>
    <property type="match status" value="1"/>
</dbReference>
<organism evidence="4 5">
    <name type="scientific">Mycolicibacterium chlorophenolicum</name>
    <dbReference type="NCBI Taxonomy" id="37916"/>
    <lineage>
        <taxon>Bacteria</taxon>
        <taxon>Bacillati</taxon>
        <taxon>Actinomycetota</taxon>
        <taxon>Actinomycetes</taxon>
        <taxon>Mycobacteriales</taxon>
        <taxon>Mycobacteriaceae</taxon>
        <taxon>Mycolicibacterium</taxon>
    </lineage>
</organism>
<dbReference type="Proteomes" id="UP000036513">
    <property type="component" value="Unassembled WGS sequence"/>
</dbReference>
<name>A0A0J6W4R3_9MYCO</name>
<comment type="caution">
    <text evidence="4">The sequence shown here is derived from an EMBL/GenBank/DDBJ whole genome shotgun (WGS) entry which is preliminary data.</text>
</comment>
<dbReference type="InterPro" id="IPR036388">
    <property type="entry name" value="WH-like_DNA-bd_sf"/>
</dbReference>
<keyword evidence="4" id="KW-0238">DNA-binding</keyword>
<dbReference type="GO" id="GO:0003677">
    <property type="term" value="F:DNA binding"/>
    <property type="evidence" value="ECO:0007669"/>
    <property type="project" value="UniProtKB-KW"/>
</dbReference>
<dbReference type="PRINTS" id="PR00038">
    <property type="entry name" value="HTHLUXR"/>
</dbReference>
<accession>A0A0J6W4R3</accession>
<keyword evidence="2" id="KW-0067">ATP-binding</keyword>
<dbReference type="STRING" id="37916.MCHLDSM_02922"/>
<dbReference type="PROSITE" id="PS50043">
    <property type="entry name" value="HTH_LUXR_2"/>
    <property type="match status" value="1"/>
</dbReference>
<dbReference type="SUPFAM" id="SSF46894">
    <property type="entry name" value="C-terminal effector domain of the bipartite response regulators"/>
    <property type="match status" value="1"/>
</dbReference>
<proteinExistence type="predicted"/>
<dbReference type="GO" id="GO:0005524">
    <property type="term" value="F:ATP binding"/>
    <property type="evidence" value="ECO:0007669"/>
    <property type="project" value="UniProtKB-KW"/>
</dbReference>
<feature type="domain" description="HTH luxR-type" evidence="3">
    <location>
        <begin position="807"/>
        <end position="872"/>
    </location>
</feature>
<dbReference type="SUPFAM" id="SSF52540">
    <property type="entry name" value="P-loop containing nucleoside triphosphate hydrolases"/>
    <property type="match status" value="1"/>
</dbReference>
<dbReference type="CDD" id="cd06170">
    <property type="entry name" value="LuxR_C_like"/>
    <property type="match status" value="1"/>
</dbReference>
<dbReference type="GO" id="GO:0005737">
    <property type="term" value="C:cytoplasm"/>
    <property type="evidence" value="ECO:0007669"/>
    <property type="project" value="TreeGrafter"/>
</dbReference>
<dbReference type="InterPro" id="IPR027417">
    <property type="entry name" value="P-loop_NTPase"/>
</dbReference>